<dbReference type="PANTHER" id="PTHR47114:SF2">
    <property type="entry name" value="OLIGODENDROCYTE-MYELIN GLYCOPROTEIN"/>
    <property type="match status" value="1"/>
</dbReference>
<keyword evidence="2" id="KW-0677">Repeat</keyword>
<evidence type="ECO:0000256" key="1">
    <source>
        <dbReference type="ARBA" id="ARBA00022614"/>
    </source>
</evidence>
<organism evidence="3">
    <name type="scientific">viral metagenome</name>
    <dbReference type="NCBI Taxonomy" id="1070528"/>
    <lineage>
        <taxon>unclassified sequences</taxon>
        <taxon>metagenomes</taxon>
        <taxon>organismal metagenomes</taxon>
    </lineage>
</organism>
<protein>
    <recommendedName>
        <fullName evidence="4">Leucine-rich repeat domain-containing protein</fullName>
    </recommendedName>
</protein>
<evidence type="ECO:0000256" key="2">
    <source>
        <dbReference type="ARBA" id="ARBA00022737"/>
    </source>
</evidence>
<dbReference type="PANTHER" id="PTHR47114">
    <property type="match status" value="1"/>
</dbReference>
<evidence type="ECO:0008006" key="4">
    <source>
        <dbReference type="Google" id="ProtNLM"/>
    </source>
</evidence>
<dbReference type="EMBL" id="MN740754">
    <property type="protein sequence ID" value="QHU10377.1"/>
    <property type="molecule type" value="Genomic_DNA"/>
</dbReference>
<dbReference type="SUPFAM" id="SSF52058">
    <property type="entry name" value="L domain-like"/>
    <property type="match status" value="1"/>
</dbReference>
<name>A0A6C0K161_9ZZZZ</name>
<proteinExistence type="predicted"/>
<dbReference type="InterPro" id="IPR051071">
    <property type="entry name" value="LRR-bact_E3_ubiq_ligases"/>
</dbReference>
<evidence type="ECO:0000313" key="3">
    <source>
        <dbReference type="EMBL" id="QHU10377.1"/>
    </source>
</evidence>
<dbReference type="AlphaFoldDB" id="A0A6C0K161"/>
<keyword evidence="1" id="KW-0433">Leucine-rich repeat</keyword>
<reference evidence="3" key="1">
    <citation type="journal article" date="2020" name="Nature">
        <title>Giant virus diversity and host interactions through global metagenomics.</title>
        <authorList>
            <person name="Schulz F."/>
            <person name="Roux S."/>
            <person name="Paez-Espino D."/>
            <person name="Jungbluth S."/>
            <person name="Walsh D.A."/>
            <person name="Denef V.J."/>
            <person name="McMahon K.D."/>
            <person name="Konstantinidis K.T."/>
            <person name="Eloe-Fadrosh E.A."/>
            <person name="Kyrpides N.C."/>
            <person name="Woyke T."/>
        </authorList>
    </citation>
    <scope>NUCLEOTIDE SEQUENCE</scope>
    <source>
        <strain evidence="3">GVMAG-S-1101164-67</strain>
    </source>
</reference>
<accession>A0A6C0K161</accession>
<sequence>MARRPNRYDMVFVAEYALKMINVIPNTAQEIKLAGDVLYAYYVSHGEIADDAFPILSYTAYSDFYETIASSINLPDNEIPSETRVYKNDCIAFNQFFDNFWYANQRMNVFGAITVDLSRFKELECFSIYQIYCKTIIHIPQTLKFLHCRSCNLSKLNKMPKILEILNCSGNKLRSLPQLYHTSLKSLFCNSNQLKKIPALPKTLEWLYCYDNIIHELPTPLPISLEFLSCSRNDLTRLPDLPPKLVGLYIDQNFIRNIPPLPKTLIDFFFANNQVTKMPELPSFLKRITCNMNPLREYTPFPPSIKYANIDGTLMEL</sequence>
<dbReference type="InterPro" id="IPR032675">
    <property type="entry name" value="LRR_dom_sf"/>
</dbReference>
<dbReference type="SMART" id="SM00364">
    <property type="entry name" value="LRR_BAC"/>
    <property type="match status" value="7"/>
</dbReference>
<dbReference type="Gene3D" id="3.80.10.10">
    <property type="entry name" value="Ribonuclease Inhibitor"/>
    <property type="match status" value="1"/>
</dbReference>